<dbReference type="Proteomes" id="UP000762676">
    <property type="component" value="Unassembled WGS sequence"/>
</dbReference>
<dbReference type="SMART" id="SM00049">
    <property type="entry name" value="DEP"/>
    <property type="match status" value="1"/>
</dbReference>
<dbReference type="GO" id="GO:0035556">
    <property type="term" value="P:intracellular signal transduction"/>
    <property type="evidence" value="ECO:0007669"/>
    <property type="project" value="InterPro"/>
</dbReference>
<dbReference type="InterPro" id="IPR051548">
    <property type="entry name" value="Grx-like_ET"/>
</dbReference>
<dbReference type="AlphaFoldDB" id="A0AAV4JJP9"/>
<dbReference type="InterPro" id="IPR000591">
    <property type="entry name" value="DEP_dom"/>
</dbReference>
<dbReference type="InterPro" id="IPR036388">
    <property type="entry name" value="WH-like_DNA-bd_sf"/>
</dbReference>
<evidence type="ECO:0000313" key="2">
    <source>
        <dbReference type="EMBL" id="GFS22495.1"/>
    </source>
</evidence>
<dbReference type="PANTHER" id="PTHR34386">
    <property type="entry name" value="GLUTAREDOXIN"/>
    <property type="match status" value="1"/>
</dbReference>
<dbReference type="EMBL" id="BMAT01013898">
    <property type="protein sequence ID" value="GFS22495.1"/>
    <property type="molecule type" value="Genomic_DNA"/>
</dbReference>
<dbReference type="SUPFAM" id="SSF46785">
    <property type="entry name" value="Winged helix' DNA-binding domain"/>
    <property type="match status" value="1"/>
</dbReference>
<dbReference type="InterPro" id="IPR006869">
    <property type="entry name" value="DUF547"/>
</dbReference>
<feature type="domain" description="DEP" evidence="1">
    <location>
        <begin position="132"/>
        <end position="206"/>
    </location>
</feature>
<dbReference type="CDD" id="cd04371">
    <property type="entry name" value="DEP"/>
    <property type="match status" value="1"/>
</dbReference>
<dbReference type="SUPFAM" id="SSF52833">
    <property type="entry name" value="Thioredoxin-like"/>
    <property type="match status" value="1"/>
</dbReference>
<dbReference type="InterPro" id="IPR014025">
    <property type="entry name" value="Glutaredoxin_subgr"/>
</dbReference>
<keyword evidence="3" id="KW-1185">Reference proteome</keyword>
<dbReference type="PANTHER" id="PTHR34386:SF1">
    <property type="entry name" value="GLUTAREDOXIN-LIKE PROTEIN NRDH"/>
    <property type="match status" value="1"/>
</dbReference>
<dbReference type="Pfam" id="PF04784">
    <property type="entry name" value="DUF547"/>
    <property type="match status" value="1"/>
</dbReference>
<dbReference type="Pfam" id="PF00610">
    <property type="entry name" value="DEP"/>
    <property type="match status" value="1"/>
</dbReference>
<dbReference type="InterPro" id="IPR036390">
    <property type="entry name" value="WH_DNA-bd_sf"/>
</dbReference>
<sequence>MPGDFKGSIIFYSILACPNCMKAKKLLKELNVPYTEVRLDQFPEIRNEVLQRSQMLTVPQIYFNAKLVGGNEDLQRLVKDPAAWEEALNDIRENPMPKDGPIVPDACQAISEADFFNIQCEPDEYFALVTQMKTDKVVRTHGSFLRSHKNAFSGQDLLTWVQKKKELDKERGMEIGQALLDNNLANPLLNKGSSFQGGTELYLLNECDDSVVLNSGPLSECAPKSAIQLGELLRRMVLKLYSVYLSEAGKFQAKDYTSMAACAEFTTYTRIARELTRVDIKSALRDEKIAFFINIYSALFFHTYILKGPPTNMFRRYKFFNNSKYIIGGYPYSLQDIVNGVLRANRRGSGQISAPFGSKDPRLEIALEKNEPLIHFGLVRATKNCSPIKTFSPEKIFTELKLAATAYLESSEGCQIDTKNKSIKLSSIFKWYKVDFCSNDKELLAFIADYMVQGRKLADLNMLRCTGDYKLSYLTYDWSITCNT</sequence>
<dbReference type="GO" id="GO:0009055">
    <property type="term" value="F:electron transfer activity"/>
    <property type="evidence" value="ECO:0007669"/>
    <property type="project" value="TreeGrafter"/>
</dbReference>
<dbReference type="Pfam" id="PF00462">
    <property type="entry name" value="Glutaredoxin"/>
    <property type="match status" value="1"/>
</dbReference>
<name>A0AAV4JJP9_9GAST</name>
<dbReference type="PROSITE" id="PS51354">
    <property type="entry name" value="GLUTAREDOXIN_2"/>
    <property type="match status" value="1"/>
</dbReference>
<gene>
    <name evidence="2" type="ORF">ElyMa_006952800</name>
</gene>
<dbReference type="InterPro" id="IPR002109">
    <property type="entry name" value="Glutaredoxin"/>
</dbReference>
<dbReference type="InterPro" id="IPR036249">
    <property type="entry name" value="Thioredoxin-like_sf"/>
</dbReference>
<reference evidence="2 3" key="1">
    <citation type="journal article" date="2021" name="Elife">
        <title>Chloroplast acquisition without the gene transfer in kleptoplastic sea slugs, Plakobranchus ocellatus.</title>
        <authorList>
            <person name="Maeda T."/>
            <person name="Takahashi S."/>
            <person name="Yoshida T."/>
            <person name="Shimamura S."/>
            <person name="Takaki Y."/>
            <person name="Nagai Y."/>
            <person name="Toyoda A."/>
            <person name="Suzuki Y."/>
            <person name="Arimoto A."/>
            <person name="Ishii H."/>
            <person name="Satoh N."/>
            <person name="Nishiyama T."/>
            <person name="Hasebe M."/>
            <person name="Maruyama T."/>
            <person name="Minagawa J."/>
            <person name="Obokata J."/>
            <person name="Shigenobu S."/>
        </authorList>
    </citation>
    <scope>NUCLEOTIDE SEQUENCE [LARGE SCALE GENOMIC DNA]</scope>
</reference>
<comment type="caution">
    <text evidence="2">The sequence shown here is derived from an EMBL/GenBank/DDBJ whole genome shotgun (WGS) entry which is preliminary data.</text>
</comment>
<dbReference type="PRINTS" id="PR00160">
    <property type="entry name" value="GLUTAREDOXIN"/>
</dbReference>
<evidence type="ECO:0000313" key="3">
    <source>
        <dbReference type="Proteomes" id="UP000762676"/>
    </source>
</evidence>
<proteinExistence type="predicted"/>
<protein>
    <submittedName>
        <fullName evidence="2">Glutaredoxin</fullName>
    </submittedName>
</protein>
<dbReference type="GO" id="GO:0045454">
    <property type="term" value="P:cell redox homeostasis"/>
    <property type="evidence" value="ECO:0007669"/>
    <property type="project" value="TreeGrafter"/>
</dbReference>
<organism evidence="2 3">
    <name type="scientific">Elysia marginata</name>
    <dbReference type="NCBI Taxonomy" id="1093978"/>
    <lineage>
        <taxon>Eukaryota</taxon>
        <taxon>Metazoa</taxon>
        <taxon>Spiralia</taxon>
        <taxon>Lophotrochozoa</taxon>
        <taxon>Mollusca</taxon>
        <taxon>Gastropoda</taxon>
        <taxon>Heterobranchia</taxon>
        <taxon>Euthyneura</taxon>
        <taxon>Panpulmonata</taxon>
        <taxon>Sacoglossa</taxon>
        <taxon>Placobranchoidea</taxon>
        <taxon>Plakobranchidae</taxon>
        <taxon>Elysia</taxon>
    </lineage>
</organism>
<accession>A0AAV4JJP9</accession>
<dbReference type="Gene3D" id="1.10.10.10">
    <property type="entry name" value="Winged helix-like DNA-binding domain superfamily/Winged helix DNA-binding domain"/>
    <property type="match status" value="1"/>
</dbReference>
<dbReference type="PROSITE" id="PS51257">
    <property type="entry name" value="PROKAR_LIPOPROTEIN"/>
    <property type="match status" value="1"/>
</dbReference>
<dbReference type="Gene3D" id="3.40.30.10">
    <property type="entry name" value="Glutaredoxin"/>
    <property type="match status" value="1"/>
</dbReference>
<evidence type="ECO:0000259" key="1">
    <source>
        <dbReference type="SMART" id="SM00049"/>
    </source>
</evidence>